<dbReference type="OrthoDB" id="10045710at2759"/>
<dbReference type="SUPFAM" id="SSF47473">
    <property type="entry name" value="EF-hand"/>
    <property type="match status" value="1"/>
</dbReference>
<protein>
    <recommendedName>
        <fullName evidence="2">EH domain-containing protein</fullName>
    </recommendedName>
</protein>
<feature type="compositionally biased region" description="Polar residues" evidence="1">
    <location>
        <begin position="493"/>
        <end position="510"/>
    </location>
</feature>
<reference evidence="3 4" key="1">
    <citation type="submission" date="2014-04" db="EMBL/GenBank/DDBJ databases">
        <authorList>
            <consortium name="DOE Joint Genome Institute"/>
            <person name="Kuo A."/>
            <person name="Gay G."/>
            <person name="Dore J."/>
            <person name="Kohler A."/>
            <person name="Nagy L.G."/>
            <person name="Floudas D."/>
            <person name="Copeland A."/>
            <person name="Barry K.W."/>
            <person name="Cichocki N."/>
            <person name="Veneault-Fourrey C."/>
            <person name="LaButti K."/>
            <person name="Lindquist E.A."/>
            <person name="Lipzen A."/>
            <person name="Lundell T."/>
            <person name="Morin E."/>
            <person name="Murat C."/>
            <person name="Sun H."/>
            <person name="Tunlid A."/>
            <person name="Henrissat B."/>
            <person name="Grigoriev I.V."/>
            <person name="Hibbett D.S."/>
            <person name="Martin F."/>
            <person name="Nordberg H.P."/>
            <person name="Cantor M.N."/>
            <person name="Hua S.X."/>
        </authorList>
    </citation>
    <scope>NUCLEOTIDE SEQUENCE [LARGE SCALE GENOMIC DNA]</scope>
    <source>
        <strain evidence="4">h7</strain>
    </source>
</reference>
<feature type="compositionally biased region" description="Low complexity" evidence="1">
    <location>
        <begin position="263"/>
        <end position="297"/>
    </location>
</feature>
<dbReference type="AlphaFoldDB" id="A0A0C2Z872"/>
<feature type="region of interest" description="Disordered" evidence="1">
    <location>
        <begin position="493"/>
        <end position="524"/>
    </location>
</feature>
<dbReference type="Pfam" id="PF12763">
    <property type="entry name" value="EH"/>
    <property type="match status" value="1"/>
</dbReference>
<reference evidence="4" key="2">
    <citation type="submission" date="2015-01" db="EMBL/GenBank/DDBJ databases">
        <title>Evolutionary Origins and Diversification of the Mycorrhizal Mutualists.</title>
        <authorList>
            <consortium name="DOE Joint Genome Institute"/>
            <consortium name="Mycorrhizal Genomics Consortium"/>
            <person name="Kohler A."/>
            <person name="Kuo A."/>
            <person name="Nagy L.G."/>
            <person name="Floudas D."/>
            <person name="Copeland A."/>
            <person name="Barry K.W."/>
            <person name="Cichocki N."/>
            <person name="Veneault-Fourrey C."/>
            <person name="LaButti K."/>
            <person name="Lindquist E.A."/>
            <person name="Lipzen A."/>
            <person name="Lundell T."/>
            <person name="Morin E."/>
            <person name="Murat C."/>
            <person name="Riley R."/>
            <person name="Ohm R."/>
            <person name="Sun H."/>
            <person name="Tunlid A."/>
            <person name="Henrissat B."/>
            <person name="Grigoriev I.V."/>
            <person name="Hibbett D.S."/>
            <person name="Martin F."/>
        </authorList>
    </citation>
    <scope>NUCLEOTIDE SEQUENCE [LARGE SCALE GENOMIC DNA]</scope>
    <source>
        <strain evidence="4">h7</strain>
    </source>
</reference>
<dbReference type="InterPro" id="IPR011992">
    <property type="entry name" value="EF-hand-dom_pair"/>
</dbReference>
<evidence type="ECO:0000259" key="2">
    <source>
        <dbReference type="Pfam" id="PF12763"/>
    </source>
</evidence>
<dbReference type="STRING" id="686832.A0A0C2Z872"/>
<feature type="region of interest" description="Disordered" evidence="1">
    <location>
        <begin position="67"/>
        <end position="126"/>
    </location>
</feature>
<keyword evidence="4" id="KW-1185">Reference proteome</keyword>
<dbReference type="Proteomes" id="UP000053424">
    <property type="component" value="Unassembled WGS sequence"/>
</dbReference>
<proteinExistence type="predicted"/>
<gene>
    <name evidence="3" type="ORF">M413DRAFT_15450</name>
</gene>
<sequence>MTGKKTLTDVRAVSANEKNKLVCWMDGQIIMGLLELWAKTSPSPSPPNLGRKTSLIDLKDWVVDDGPTPTQNAFTPLITLGSPPKPKPKPKPANLSAPFKSPPKLPPRKPSYTSLKPVSARQDSLTVEHAHRYPPLALDLNSRPKNSSGHVQSSSISSFHSVSLSSDTDPSTPGSVANFIATFPMDEERHRNGDADSISLTESYEDVSTSSLASPATERLITLDWEKAMAKRKVIPPKLPERPKSATRVTHQRSTPPPSHPVSRTASISGSSPSSPVIRPAISTASSSSTLAYTPRRAAPPPPPSRSSDRTSIQSNTTTNSYSSSSQSHHSRSNPVPSVINPKVKRPTPVPLGVRKRYEVVFNANIIQRRKAEKRRLEEKPSHLSPIEARGRRAAGWRGLSVDLITGDDILPPQPQEPVGQNGDKVHEEVDQDEKLEGPIVRLIWKRSQLDSARLAEIWEECDPAGHGALSLDAFVKGMWRIDEELRRAQAQAIKSATSGSASYRSNSLRSAPKIPPKRRDILR</sequence>
<dbReference type="InterPro" id="IPR000261">
    <property type="entry name" value="EH_dom"/>
</dbReference>
<dbReference type="EMBL" id="KN831768">
    <property type="protein sequence ID" value="KIM49347.1"/>
    <property type="molecule type" value="Genomic_DNA"/>
</dbReference>
<dbReference type="HOGENOM" id="CLU_024941_0_0_1"/>
<feature type="domain" description="EH" evidence="2">
    <location>
        <begin position="431"/>
        <end position="494"/>
    </location>
</feature>
<evidence type="ECO:0000313" key="4">
    <source>
        <dbReference type="Proteomes" id="UP000053424"/>
    </source>
</evidence>
<organism evidence="3 4">
    <name type="scientific">Hebeloma cylindrosporum</name>
    <dbReference type="NCBI Taxonomy" id="76867"/>
    <lineage>
        <taxon>Eukaryota</taxon>
        <taxon>Fungi</taxon>
        <taxon>Dikarya</taxon>
        <taxon>Basidiomycota</taxon>
        <taxon>Agaricomycotina</taxon>
        <taxon>Agaricomycetes</taxon>
        <taxon>Agaricomycetidae</taxon>
        <taxon>Agaricales</taxon>
        <taxon>Agaricineae</taxon>
        <taxon>Hymenogastraceae</taxon>
        <taxon>Hebeloma</taxon>
    </lineage>
</organism>
<evidence type="ECO:0000256" key="1">
    <source>
        <dbReference type="SAM" id="MobiDB-lite"/>
    </source>
</evidence>
<evidence type="ECO:0000313" key="3">
    <source>
        <dbReference type="EMBL" id="KIM49347.1"/>
    </source>
</evidence>
<name>A0A0C2Z872_HEBCY</name>
<feature type="compositionally biased region" description="Pro residues" evidence="1">
    <location>
        <begin position="100"/>
        <end position="109"/>
    </location>
</feature>
<feature type="compositionally biased region" description="Low complexity" evidence="1">
    <location>
        <begin position="310"/>
        <end position="328"/>
    </location>
</feature>
<accession>A0A0C2Z872</accession>
<dbReference type="Gene3D" id="1.10.238.10">
    <property type="entry name" value="EF-hand"/>
    <property type="match status" value="1"/>
</dbReference>
<feature type="region of interest" description="Disordered" evidence="1">
    <location>
        <begin position="234"/>
        <end position="350"/>
    </location>
</feature>
<feature type="compositionally biased region" description="Polar residues" evidence="1">
    <location>
        <begin position="112"/>
        <end position="125"/>
    </location>
</feature>